<dbReference type="Proteomes" id="UP001189429">
    <property type="component" value="Unassembled WGS sequence"/>
</dbReference>
<dbReference type="InterPro" id="IPR006330">
    <property type="entry name" value="Ado/ade_deaminase"/>
</dbReference>
<keyword evidence="5" id="KW-0378">Hydrolase</keyword>
<dbReference type="PANTHER" id="PTHR43114">
    <property type="entry name" value="ADENINE DEAMINASE"/>
    <property type="match status" value="1"/>
</dbReference>
<dbReference type="SUPFAM" id="SSF51556">
    <property type="entry name" value="Metallo-dependent hydrolases"/>
    <property type="match status" value="1"/>
</dbReference>
<reference evidence="8" key="1">
    <citation type="submission" date="2023-10" db="EMBL/GenBank/DDBJ databases">
        <authorList>
            <person name="Chen Y."/>
            <person name="Shah S."/>
            <person name="Dougan E. K."/>
            <person name="Thang M."/>
            <person name="Chan C."/>
        </authorList>
    </citation>
    <scope>NUCLEOTIDE SEQUENCE [LARGE SCALE GENOMIC DNA]</scope>
</reference>
<protein>
    <recommendedName>
        <fullName evidence="7">Adenosine deaminase domain-containing protein</fullName>
    </recommendedName>
</protein>
<dbReference type="PANTHER" id="PTHR43114:SF6">
    <property type="entry name" value="ADENINE DEAMINASE"/>
    <property type="match status" value="1"/>
</dbReference>
<comment type="cofactor">
    <cofactor evidence="1">
        <name>Zn(2+)</name>
        <dbReference type="ChEBI" id="CHEBI:29105"/>
    </cofactor>
</comment>
<evidence type="ECO:0000256" key="4">
    <source>
        <dbReference type="ARBA" id="ARBA00022726"/>
    </source>
</evidence>
<dbReference type="InterPro" id="IPR001365">
    <property type="entry name" value="A_deaminase_dom"/>
</dbReference>
<evidence type="ECO:0000256" key="2">
    <source>
        <dbReference type="ARBA" id="ARBA00005058"/>
    </source>
</evidence>
<keyword evidence="3" id="KW-0479">Metal-binding</keyword>
<feature type="domain" description="Adenosine deaminase" evidence="7">
    <location>
        <begin position="26"/>
        <end position="364"/>
    </location>
</feature>
<name>A0ABN9PWW7_9DINO</name>
<comment type="caution">
    <text evidence="8">The sequence shown here is derived from an EMBL/GenBank/DDBJ whole genome shotgun (WGS) entry which is preliminary data.</text>
</comment>
<evidence type="ECO:0000256" key="1">
    <source>
        <dbReference type="ARBA" id="ARBA00001947"/>
    </source>
</evidence>
<evidence type="ECO:0000313" key="8">
    <source>
        <dbReference type="EMBL" id="CAK0797766.1"/>
    </source>
</evidence>
<evidence type="ECO:0000256" key="6">
    <source>
        <dbReference type="ARBA" id="ARBA00022833"/>
    </source>
</evidence>
<accession>A0ABN9PWW7</accession>
<keyword evidence="9" id="KW-1185">Reference proteome</keyword>
<sequence>MTSLSPGAAARGTSAGTGARDLRALPKAELHLHLEGAMRPGTLTELCAKHGVPRPADTAGRRFPDFGPFAACYMAVCECLREEGDLFRLVREVAEDAAASGALWIEPALSLVLYAERFGGLEATLRLLLRAAEAAEDATGVGMGFIVAAERHLPPSEALSLARAARGLVDRGEARVRGRPGLVGFGLHSAEGGHPPEPFADAFDVACGTGGAAGGSGAALASLPHGGEIAPAPGQGPASVRCCVDRLGAKRVAHGVLAAEDPELLAHLSAKEVCLDVCPTSNWLLRVVEALEDHPLPKLLDAGVPCTINSDDPLLFGCSLLGEYEVARSRLGLADESLARCAAASFRFSCAPEGLRTRGLAAVDAWLAAGAGAAEPGAATACVA</sequence>
<evidence type="ECO:0000259" key="7">
    <source>
        <dbReference type="Pfam" id="PF00962"/>
    </source>
</evidence>
<dbReference type="InterPro" id="IPR032466">
    <property type="entry name" value="Metal_Hydrolase"/>
</dbReference>
<dbReference type="Gene3D" id="3.20.20.140">
    <property type="entry name" value="Metal-dependent hydrolases"/>
    <property type="match status" value="1"/>
</dbReference>
<evidence type="ECO:0000313" key="9">
    <source>
        <dbReference type="Proteomes" id="UP001189429"/>
    </source>
</evidence>
<dbReference type="Pfam" id="PF00962">
    <property type="entry name" value="A_deaminase"/>
    <property type="match status" value="1"/>
</dbReference>
<gene>
    <name evidence="8" type="ORF">PCOR1329_LOCUS6756</name>
</gene>
<comment type="pathway">
    <text evidence="2">Purine metabolism; purine nucleoside salvage.</text>
</comment>
<dbReference type="NCBIfam" id="TIGR01430">
    <property type="entry name" value="aden_deam"/>
    <property type="match status" value="1"/>
</dbReference>
<organism evidence="8 9">
    <name type="scientific">Prorocentrum cordatum</name>
    <dbReference type="NCBI Taxonomy" id="2364126"/>
    <lineage>
        <taxon>Eukaryota</taxon>
        <taxon>Sar</taxon>
        <taxon>Alveolata</taxon>
        <taxon>Dinophyceae</taxon>
        <taxon>Prorocentrales</taxon>
        <taxon>Prorocentraceae</taxon>
        <taxon>Prorocentrum</taxon>
    </lineage>
</organism>
<dbReference type="EMBL" id="CAUYUJ010001814">
    <property type="protein sequence ID" value="CAK0797766.1"/>
    <property type="molecule type" value="Genomic_DNA"/>
</dbReference>
<proteinExistence type="predicted"/>
<evidence type="ECO:0000256" key="5">
    <source>
        <dbReference type="ARBA" id="ARBA00022801"/>
    </source>
</evidence>
<evidence type="ECO:0000256" key="3">
    <source>
        <dbReference type="ARBA" id="ARBA00022723"/>
    </source>
</evidence>
<keyword evidence="6" id="KW-0862">Zinc</keyword>
<keyword evidence="4" id="KW-0660">Purine salvage</keyword>